<name>A0ABQ9GUC4_9NEOP</name>
<evidence type="ECO:0000313" key="1">
    <source>
        <dbReference type="EMBL" id="KAJ8875622.1"/>
    </source>
</evidence>
<comment type="caution">
    <text evidence="1">The sequence shown here is derived from an EMBL/GenBank/DDBJ whole genome shotgun (WGS) entry which is preliminary data.</text>
</comment>
<keyword evidence="2" id="KW-1185">Reference proteome</keyword>
<dbReference type="Proteomes" id="UP001159363">
    <property type="component" value="Chromosome 8"/>
</dbReference>
<organism evidence="1 2">
    <name type="scientific">Dryococelus australis</name>
    <dbReference type="NCBI Taxonomy" id="614101"/>
    <lineage>
        <taxon>Eukaryota</taxon>
        <taxon>Metazoa</taxon>
        <taxon>Ecdysozoa</taxon>
        <taxon>Arthropoda</taxon>
        <taxon>Hexapoda</taxon>
        <taxon>Insecta</taxon>
        <taxon>Pterygota</taxon>
        <taxon>Neoptera</taxon>
        <taxon>Polyneoptera</taxon>
        <taxon>Phasmatodea</taxon>
        <taxon>Verophasmatodea</taxon>
        <taxon>Anareolatae</taxon>
        <taxon>Phasmatidae</taxon>
        <taxon>Eurycanthinae</taxon>
        <taxon>Dryococelus</taxon>
    </lineage>
</organism>
<protein>
    <recommendedName>
        <fullName evidence="3">Polyprotein</fullName>
    </recommendedName>
</protein>
<dbReference type="PANTHER" id="PTHR11439">
    <property type="entry name" value="GAG-POL-RELATED RETROTRANSPOSON"/>
    <property type="match status" value="1"/>
</dbReference>
<reference evidence="1 2" key="1">
    <citation type="submission" date="2023-02" db="EMBL/GenBank/DDBJ databases">
        <title>LHISI_Scaffold_Assembly.</title>
        <authorList>
            <person name="Stuart O.P."/>
            <person name="Cleave R."/>
            <person name="Magrath M.J.L."/>
            <person name="Mikheyev A.S."/>
        </authorList>
    </citation>
    <scope>NUCLEOTIDE SEQUENCE [LARGE SCALE GENOMIC DNA]</scope>
    <source>
        <strain evidence="1">Daus_M_001</strain>
        <tissue evidence="1">Leg muscle</tissue>
    </source>
</reference>
<evidence type="ECO:0008006" key="3">
    <source>
        <dbReference type="Google" id="ProtNLM"/>
    </source>
</evidence>
<accession>A0ABQ9GUC4</accession>
<gene>
    <name evidence="1" type="ORF">PR048_023518</name>
</gene>
<dbReference type="EMBL" id="JARBHB010000009">
    <property type="protein sequence ID" value="KAJ8875622.1"/>
    <property type="molecule type" value="Genomic_DNA"/>
</dbReference>
<proteinExistence type="predicted"/>
<evidence type="ECO:0000313" key="2">
    <source>
        <dbReference type="Proteomes" id="UP001159363"/>
    </source>
</evidence>
<dbReference type="PANTHER" id="PTHR11439:SF467">
    <property type="entry name" value="INTEGRASE CATALYTIC DOMAIN-CONTAINING PROTEIN"/>
    <property type="match status" value="1"/>
</dbReference>
<sequence length="131" mass="14822">MPERFNVEECKTCPTLMEDRVKVKGTDAMQFLIYISEISRPEITFITSYLSRFLDHPTCSVWNAAKRILCFLKGTMDSNLIYEKLPGEYDKVIVYADADWGGDRTDCKSMSGMASCHCGNLGSWGSKKQQA</sequence>